<name>A0ABM7PLM6_9BACT</name>
<dbReference type="PANTHER" id="PTHR13754">
    <property type="entry name" value="METALLO-BETA-LACTAMASE SUPERFAMILY PROTEIN"/>
    <property type="match status" value="1"/>
</dbReference>
<dbReference type="RefSeq" id="WP_236889840.1">
    <property type="nucleotide sequence ID" value="NZ_AP024488.1"/>
</dbReference>
<accession>A0ABM7PLM6</accession>
<organism evidence="2 3">
    <name type="scientific">Desulfoluna limicola</name>
    <dbReference type="NCBI Taxonomy" id="2810562"/>
    <lineage>
        <taxon>Bacteria</taxon>
        <taxon>Pseudomonadati</taxon>
        <taxon>Thermodesulfobacteriota</taxon>
        <taxon>Desulfobacteria</taxon>
        <taxon>Desulfobacterales</taxon>
        <taxon>Desulfolunaceae</taxon>
        <taxon>Desulfoluna</taxon>
    </lineage>
</organism>
<dbReference type="Pfam" id="PF00753">
    <property type="entry name" value="Lactamase_B"/>
    <property type="match status" value="1"/>
</dbReference>
<reference evidence="2 3" key="1">
    <citation type="submission" date="2021-02" db="EMBL/GenBank/DDBJ databases">
        <title>Complete genome of Desulfoluna sp. strain ASN36.</title>
        <authorList>
            <person name="Takahashi A."/>
            <person name="Kojima H."/>
            <person name="Fukui M."/>
        </authorList>
    </citation>
    <scope>NUCLEOTIDE SEQUENCE [LARGE SCALE GENOMIC DNA]</scope>
    <source>
        <strain evidence="2 3">ASN36</strain>
    </source>
</reference>
<feature type="domain" description="Metallo-beta-lactamase" evidence="1">
    <location>
        <begin position="70"/>
        <end position="134"/>
    </location>
</feature>
<dbReference type="Gene3D" id="3.60.15.10">
    <property type="entry name" value="Ribonuclease Z/Hydroxyacylglutathione hydrolase-like"/>
    <property type="match status" value="1"/>
</dbReference>
<evidence type="ECO:0000259" key="1">
    <source>
        <dbReference type="Pfam" id="PF00753"/>
    </source>
</evidence>
<keyword evidence="3" id="KW-1185">Reference proteome</keyword>
<dbReference type="InterPro" id="IPR041712">
    <property type="entry name" value="DHPS-like_MBL-fold"/>
</dbReference>
<dbReference type="InterPro" id="IPR036866">
    <property type="entry name" value="RibonucZ/Hydroxyglut_hydro"/>
</dbReference>
<dbReference type="Proteomes" id="UP001320148">
    <property type="component" value="Chromosome"/>
</dbReference>
<proteinExistence type="predicted"/>
<gene>
    <name evidence="2" type="ORF">DSLASN_40750</name>
</gene>
<dbReference type="PANTHER" id="PTHR13754:SF13">
    <property type="entry name" value="METALLO-BETA-LACTAMASE SUPERFAMILY PROTEIN (AFU_ORTHOLOGUE AFUA_3G07630)"/>
    <property type="match status" value="1"/>
</dbReference>
<dbReference type="InterPro" id="IPR052926">
    <property type="entry name" value="Metallo-beta-lactamase_dom"/>
</dbReference>
<protein>
    <recommendedName>
        <fullName evidence="1">Metallo-beta-lactamase domain-containing protein</fullName>
    </recommendedName>
</protein>
<evidence type="ECO:0000313" key="2">
    <source>
        <dbReference type="EMBL" id="BCS98443.1"/>
    </source>
</evidence>
<dbReference type="CDD" id="cd07713">
    <property type="entry name" value="DHPS-like_MBL-fold"/>
    <property type="match status" value="1"/>
</dbReference>
<dbReference type="InterPro" id="IPR001279">
    <property type="entry name" value="Metallo-B-lactamas"/>
</dbReference>
<dbReference type="SUPFAM" id="SSF56281">
    <property type="entry name" value="Metallo-hydrolase/oxidoreductase"/>
    <property type="match status" value="1"/>
</dbReference>
<evidence type="ECO:0000313" key="3">
    <source>
        <dbReference type="Proteomes" id="UP001320148"/>
    </source>
</evidence>
<dbReference type="EMBL" id="AP024488">
    <property type="protein sequence ID" value="BCS98443.1"/>
    <property type="molecule type" value="Genomic_DNA"/>
</dbReference>
<sequence>MPYLMLFLGLVIVGLPALLKYKLAKGIRRQQMEDSAFKAPKLDTSRSVATLSILPLVDYHATEGSLATEAGVSYLVEADGKRLLLDVGANEQGDHPSPLLSNAQTLGVNLGNLDALFLSHLHRDHVGGIEEEKEKRFSFSKGPHPCQDLPVYSPKPLTGQLPDGCKAVTVTEPLEIAPGIWSMGPMGRSLFLMGYTVEHALAIHVKNKGMALVIGCGHPSIERLIARCQSLFPHPVFAVIGGLHYPIHGGRMMLGPVNLQKLVGTDRMPWNGLTETDVHKGIAAIKKAGAIEVGLSPHDSCDWTLGQFREAFGNAYHEVEVGTVIKLGA</sequence>